<evidence type="ECO:0000313" key="3">
    <source>
        <dbReference type="Proteomes" id="UP000034491"/>
    </source>
</evidence>
<gene>
    <name evidence="2" type="ORF">WH95_12860</name>
</gene>
<evidence type="ECO:0000256" key="1">
    <source>
        <dbReference type="SAM" id="MobiDB-lite"/>
    </source>
</evidence>
<feature type="compositionally biased region" description="Polar residues" evidence="1">
    <location>
        <begin position="103"/>
        <end position="116"/>
    </location>
</feature>
<dbReference type="AlphaFoldDB" id="A0A0M2R8R6"/>
<feature type="region of interest" description="Disordered" evidence="1">
    <location>
        <begin position="97"/>
        <end position="116"/>
    </location>
</feature>
<comment type="caution">
    <text evidence="2">The sequence shown here is derived from an EMBL/GenBank/DDBJ whole genome shotgun (WGS) entry which is preliminary data.</text>
</comment>
<dbReference type="STRING" id="1549748.WH95_12860"/>
<proteinExistence type="predicted"/>
<dbReference type="Proteomes" id="UP000034491">
    <property type="component" value="Unassembled WGS sequence"/>
</dbReference>
<feature type="compositionally biased region" description="Polar residues" evidence="1">
    <location>
        <begin position="259"/>
        <end position="269"/>
    </location>
</feature>
<name>A0A0M2R8R6_9PROT</name>
<keyword evidence="3" id="KW-1185">Reference proteome</keyword>
<organism evidence="2 3">
    <name type="scientific">Kiloniella litopenaei</name>
    <dbReference type="NCBI Taxonomy" id="1549748"/>
    <lineage>
        <taxon>Bacteria</taxon>
        <taxon>Pseudomonadati</taxon>
        <taxon>Pseudomonadota</taxon>
        <taxon>Alphaproteobacteria</taxon>
        <taxon>Rhodospirillales</taxon>
        <taxon>Kiloniellaceae</taxon>
        <taxon>Kiloniella</taxon>
    </lineage>
</organism>
<feature type="region of interest" description="Disordered" evidence="1">
    <location>
        <begin position="1"/>
        <end position="23"/>
    </location>
</feature>
<reference evidence="2 3" key="1">
    <citation type="submission" date="2015-03" db="EMBL/GenBank/DDBJ databases">
        <title>Genome sequence of Kiloniella sp. P1-1, isolated from the gut microflora of Pacific white shrimp, Penaeus vannamei.</title>
        <authorList>
            <person name="Shao Z."/>
            <person name="Wang L."/>
            <person name="Li X."/>
        </authorList>
    </citation>
    <scope>NUCLEOTIDE SEQUENCE [LARGE SCALE GENOMIC DNA]</scope>
    <source>
        <strain evidence="2 3">P1-1</strain>
    </source>
</reference>
<feature type="region of interest" description="Disordered" evidence="1">
    <location>
        <begin position="160"/>
        <end position="200"/>
    </location>
</feature>
<dbReference type="EMBL" id="LANI01000019">
    <property type="protein sequence ID" value="KKJ76375.1"/>
    <property type="molecule type" value="Genomic_DNA"/>
</dbReference>
<accession>A0A0M2R8R6</accession>
<dbReference type="OrthoDB" id="8479549at2"/>
<dbReference type="RefSeq" id="WP_046507916.1">
    <property type="nucleotide sequence ID" value="NZ_LANI01000019.1"/>
</dbReference>
<feature type="compositionally biased region" description="Polar residues" evidence="1">
    <location>
        <begin position="177"/>
        <end position="200"/>
    </location>
</feature>
<feature type="region of interest" description="Disordered" evidence="1">
    <location>
        <begin position="248"/>
        <end position="269"/>
    </location>
</feature>
<evidence type="ECO:0000313" key="2">
    <source>
        <dbReference type="EMBL" id="KKJ76375.1"/>
    </source>
</evidence>
<protein>
    <submittedName>
        <fullName evidence="2">Uncharacterized protein</fullName>
    </submittedName>
</protein>
<sequence>MNKVRLPLATTPTTPSGTTQTAQASTLANYPPTLTHQKVQENLSGTVKGQTPQGQLVVQTLLGELTVNTSVKLPAGTEVLVQFRTQRPPFEVLILPQGDKTKGQSGPIQQNPTDKLSLSHQVQATLVSKPKDGISVPLPKTLQNLQTAAQFSVKMEVLGPPPKSAAPQVTPGFMPAPSQQTGSTVPPSGTPAPSQQATSQEATILKATVTGNTQGNPVVQTAIGTMQLAIKASLPVGTQISLTLLSLDDPEGIKPGDTSRLSTTPSQSGQDLRQVLQSALTTLGQQGQFNALASHLPQKGPALTSGILLFLNALKSGTPRGWAGEDTLSLLRAAGRPELAQQLGNESTLITRPVETGQGEWRMTQLPILHDSQLHQANLFVRDREHDKKGRDNLDREEVTRFKLEVEMSRDGEMQFDGLVKKGRFDLVIRSRNSLPKTMEIKISDLFYGANEATGFAGKLTFEASEDWEKLSQSSQKLIAGSHNSTMA</sequence>